<keyword evidence="2" id="KW-1185">Reference proteome</keyword>
<dbReference type="EMBL" id="HE717023">
    <property type="protein sequence ID" value="CCG45723.1"/>
    <property type="molecule type" value="Genomic_DNA"/>
</dbReference>
<protein>
    <submittedName>
        <fullName evidence="1">Uncharacterized protein</fullName>
    </submittedName>
</protein>
<dbReference type="HOGENOM" id="CLU_2699581_0_0_9"/>
<gene>
    <name evidence="1" type="ordered locus">HBHAL_3380</name>
</gene>
<dbReference type="STRING" id="866895.HBHAL_3380"/>
<accession>I0JNK3</accession>
<sequence length="73" mass="8454">MLKKLEKTYYIGIRALLHFVRLNFCVDVKEKLLILEESVKLEVMVYDEGLLGHDLNSPVLRPSGKQEGELFPH</sequence>
<dbReference type="KEGG" id="hhd:HBHAL_3380"/>
<dbReference type="PATRIC" id="fig|866895.3.peg.2395"/>
<dbReference type="AlphaFoldDB" id="I0JNK3"/>
<organism evidence="1 2">
    <name type="scientific">Halobacillus halophilus (strain ATCC 35676 / DSM 2266 / JCM 20832 / KCTC 3685 / LMG 17431 / NBRC 102448 / NCIMB 2269)</name>
    <name type="common">Sporosarcina halophila</name>
    <dbReference type="NCBI Taxonomy" id="866895"/>
    <lineage>
        <taxon>Bacteria</taxon>
        <taxon>Bacillati</taxon>
        <taxon>Bacillota</taxon>
        <taxon>Bacilli</taxon>
        <taxon>Bacillales</taxon>
        <taxon>Bacillaceae</taxon>
        <taxon>Halobacillus</taxon>
    </lineage>
</organism>
<dbReference type="Proteomes" id="UP000007397">
    <property type="component" value="Chromosome"/>
</dbReference>
<name>I0JNK3_HALH3</name>
<evidence type="ECO:0000313" key="2">
    <source>
        <dbReference type="Proteomes" id="UP000007397"/>
    </source>
</evidence>
<evidence type="ECO:0000313" key="1">
    <source>
        <dbReference type="EMBL" id="CCG45723.1"/>
    </source>
</evidence>
<proteinExistence type="predicted"/>
<reference evidence="1 2" key="1">
    <citation type="journal article" date="2013" name="Environ. Microbiol.">
        <title>Chloride and organic osmolytes: a hybrid strategy to cope with elevated salinities by the moderately halophilic, chloride-dependent bacterium Halobacillus halophilus.</title>
        <authorList>
            <person name="Saum S.H."/>
            <person name="Pfeiffer F."/>
            <person name="Palm P."/>
            <person name="Rampp M."/>
            <person name="Schuster S.C."/>
            <person name="Muller V."/>
            <person name="Oesterhelt D."/>
        </authorList>
    </citation>
    <scope>NUCLEOTIDE SEQUENCE [LARGE SCALE GENOMIC DNA]</scope>
    <source>
        <strain evidence="2">ATCC 35676 / DSM 2266 / JCM 20832 / KCTC 3685 / LMG 17431 / NBRC 102448 / NCIMB 2269</strain>
    </source>
</reference>